<evidence type="ECO:0000256" key="2">
    <source>
        <dbReference type="ARBA" id="ARBA00022553"/>
    </source>
</evidence>
<dbReference type="PIRSF" id="PIRSF006091">
    <property type="entry name" value="E_trnsport_RnfG"/>
    <property type="match status" value="1"/>
</dbReference>
<dbReference type="OrthoDB" id="9794010at2"/>
<comment type="similarity">
    <text evidence="6">Belongs to the RnfG family.</text>
</comment>
<dbReference type="GO" id="GO:0005886">
    <property type="term" value="C:plasma membrane"/>
    <property type="evidence" value="ECO:0007669"/>
    <property type="project" value="UniProtKB-SubCell"/>
</dbReference>
<organism evidence="8 9">
    <name type="scientific">Sunxiuqinia elliptica</name>
    <dbReference type="NCBI Taxonomy" id="655355"/>
    <lineage>
        <taxon>Bacteria</taxon>
        <taxon>Pseudomonadati</taxon>
        <taxon>Bacteroidota</taxon>
        <taxon>Bacteroidia</taxon>
        <taxon>Marinilabiliales</taxon>
        <taxon>Prolixibacteraceae</taxon>
        <taxon>Sunxiuqinia</taxon>
    </lineage>
</organism>
<reference evidence="8 9" key="1">
    <citation type="submission" date="2019-03" db="EMBL/GenBank/DDBJ databases">
        <title>Freshwater and sediment microbial communities from various areas in North America, analyzing microbe dynamics in response to fracking.</title>
        <authorList>
            <person name="Lamendella R."/>
        </authorList>
    </citation>
    <scope>NUCLEOTIDE SEQUENCE [LARGE SCALE GENOMIC DNA]</scope>
    <source>
        <strain evidence="8 9">114D</strain>
    </source>
</reference>
<evidence type="ECO:0000256" key="3">
    <source>
        <dbReference type="ARBA" id="ARBA00022630"/>
    </source>
</evidence>
<comment type="caution">
    <text evidence="8">The sequence shown here is derived from an EMBL/GenBank/DDBJ whole genome shotgun (WGS) entry which is preliminary data.</text>
</comment>
<dbReference type="NCBIfam" id="TIGR01947">
    <property type="entry name" value="rnfG"/>
    <property type="match status" value="1"/>
</dbReference>
<proteinExistence type="inferred from homology"/>
<keyword evidence="6" id="KW-0812">Transmembrane</keyword>
<dbReference type="EMBL" id="SNWI01000006">
    <property type="protein sequence ID" value="TDN99859.1"/>
    <property type="molecule type" value="Genomic_DNA"/>
</dbReference>
<name>A0A4R6GWG3_9BACT</name>
<comment type="function">
    <text evidence="6">Part of a membrane-bound complex that couples electron transfer with translocation of ions across the membrane.</text>
</comment>
<comment type="subunit">
    <text evidence="6">The complex is composed of six subunits: RnfA, RnfB, RnfC, RnfD, RnfE and RnfG.</text>
</comment>
<sequence>MAQKESTFLSMTLTLFVVTLVAATVLGFVHDLTKEDIALAKQKAQEKAIKSVLPAFDSLGDAYKVLPEDGADSLEFFPAYDANQQLVGTAVKTYTKNGFSGFISIMAGLSPEGNITGYEVLEHKETPGLGSKMGAWFKDEAKPKQNILGKNPSTTKFQVSKDGGDVDAITASTITSRAFLDAVVRAYKTYQASAEDQTQASNHTSKGGQS</sequence>
<keyword evidence="6" id="KW-1278">Translocase</keyword>
<evidence type="ECO:0000256" key="5">
    <source>
        <dbReference type="ARBA" id="ARBA00022982"/>
    </source>
</evidence>
<keyword evidence="1 6" id="KW-0813">Transport</keyword>
<dbReference type="GO" id="GO:0010181">
    <property type="term" value="F:FMN binding"/>
    <property type="evidence" value="ECO:0007669"/>
    <property type="project" value="InterPro"/>
</dbReference>
<keyword evidence="2 6" id="KW-0597">Phosphoprotein</keyword>
<feature type="modified residue" description="FMN phosphoryl threonine" evidence="6">
    <location>
        <position position="173"/>
    </location>
</feature>
<keyword evidence="6" id="KW-1003">Cell membrane</keyword>
<keyword evidence="4 6" id="KW-0288">FMN</keyword>
<dbReference type="HAMAP" id="MF_00479">
    <property type="entry name" value="RsxG_RnfG"/>
    <property type="match status" value="1"/>
</dbReference>
<comment type="subcellular location">
    <subcellularLocation>
        <location evidence="6">Cell membrane</location>
        <topology evidence="6">Single-pass membrane protein</topology>
    </subcellularLocation>
</comment>
<dbReference type="Proteomes" id="UP000294848">
    <property type="component" value="Unassembled WGS sequence"/>
</dbReference>
<evidence type="ECO:0000256" key="4">
    <source>
        <dbReference type="ARBA" id="ARBA00022643"/>
    </source>
</evidence>
<keyword evidence="3 6" id="KW-0285">Flavoprotein</keyword>
<dbReference type="PANTHER" id="PTHR36118:SF1">
    <property type="entry name" value="ION-TRANSLOCATING OXIDOREDUCTASE COMPLEX SUBUNIT G"/>
    <property type="match status" value="1"/>
</dbReference>
<dbReference type="Pfam" id="PF04205">
    <property type="entry name" value="FMN_bind"/>
    <property type="match status" value="1"/>
</dbReference>
<protein>
    <recommendedName>
        <fullName evidence="6">Ion-translocating oxidoreductase complex subunit G</fullName>
        <ecNumber evidence="6">7.-.-.-</ecNumber>
    </recommendedName>
    <alternativeName>
        <fullName evidence="6">Rnf electron transport complex subunit G</fullName>
    </alternativeName>
</protein>
<accession>A0A4R6GWG3</accession>
<evidence type="ECO:0000313" key="9">
    <source>
        <dbReference type="Proteomes" id="UP000294848"/>
    </source>
</evidence>
<dbReference type="EC" id="7.-.-.-" evidence="6"/>
<dbReference type="SMART" id="SM00900">
    <property type="entry name" value="FMN_bind"/>
    <property type="match status" value="1"/>
</dbReference>
<dbReference type="GO" id="GO:0022900">
    <property type="term" value="P:electron transport chain"/>
    <property type="evidence" value="ECO:0007669"/>
    <property type="project" value="UniProtKB-UniRule"/>
</dbReference>
<dbReference type="GO" id="GO:0009055">
    <property type="term" value="F:electron transfer activity"/>
    <property type="evidence" value="ECO:0007669"/>
    <property type="project" value="InterPro"/>
</dbReference>
<comment type="cofactor">
    <cofactor evidence="6">
        <name>FMN</name>
        <dbReference type="ChEBI" id="CHEBI:58210"/>
    </cofactor>
</comment>
<dbReference type="InterPro" id="IPR007329">
    <property type="entry name" value="FMN-bd"/>
</dbReference>
<dbReference type="AlphaFoldDB" id="A0A4R6GWG3"/>
<evidence type="ECO:0000259" key="7">
    <source>
        <dbReference type="SMART" id="SM00900"/>
    </source>
</evidence>
<keyword evidence="6" id="KW-1133">Transmembrane helix</keyword>
<dbReference type="RefSeq" id="WP_133465421.1">
    <property type="nucleotide sequence ID" value="NZ_SNWI01000006.1"/>
</dbReference>
<dbReference type="InterPro" id="IPR010209">
    <property type="entry name" value="Ion_transpt_RnfG/RsxG"/>
</dbReference>
<dbReference type="Gene3D" id="3.90.1010.20">
    <property type="match status" value="1"/>
</dbReference>
<evidence type="ECO:0000256" key="6">
    <source>
        <dbReference type="HAMAP-Rule" id="MF_00479"/>
    </source>
</evidence>
<gene>
    <name evidence="6" type="primary">rnfG</name>
    <name evidence="8" type="ORF">DET52_10668</name>
</gene>
<feature type="domain" description="FMN-binding" evidence="7">
    <location>
        <begin position="98"/>
        <end position="190"/>
    </location>
</feature>
<evidence type="ECO:0000313" key="8">
    <source>
        <dbReference type="EMBL" id="TDN99859.1"/>
    </source>
</evidence>
<evidence type="ECO:0000256" key="1">
    <source>
        <dbReference type="ARBA" id="ARBA00022448"/>
    </source>
</evidence>
<dbReference type="PANTHER" id="PTHR36118">
    <property type="entry name" value="ION-TRANSLOCATING OXIDOREDUCTASE COMPLEX SUBUNIT G"/>
    <property type="match status" value="1"/>
</dbReference>
<keyword evidence="6" id="KW-0472">Membrane</keyword>
<keyword evidence="5 6" id="KW-0249">Electron transport</keyword>